<feature type="compositionally biased region" description="Polar residues" evidence="1">
    <location>
        <begin position="30"/>
        <end position="50"/>
    </location>
</feature>
<dbReference type="AlphaFoldDB" id="A0A7S2KKL1"/>
<dbReference type="PANTHER" id="PTHR16537:SF1">
    <property type="entry name" value="PROTEIN ZNRD2"/>
    <property type="match status" value="1"/>
</dbReference>
<dbReference type="Pfam" id="PF06677">
    <property type="entry name" value="Auto_anti-p27"/>
    <property type="match status" value="4"/>
</dbReference>
<dbReference type="InterPro" id="IPR009563">
    <property type="entry name" value="SSSCA1"/>
</dbReference>
<protein>
    <submittedName>
        <fullName evidence="2">Uncharacterized protein</fullName>
    </submittedName>
</protein>
<organism evidence="2">
    <name type="scientific">Leptocylindrus danicus</name>
    <dbReference type="NCBI Taxonomy" id="163516"/>
    <lineage>
        <taxon>Eukaryota</taxon>
        <taxon>Sar</taxon>
        <taxon>Stramenopiles</taxon>
        <taxon>Ochrophyta</taxon>
        <taxon>Bacillariophyta</taxon>
        <taxon>Coscinodiscophyceae</taxon>
        <taxon>Chaetocerotophycidae</taxon>
        <taxon>Leptocylindrales</taxon>
        <taxon>Leptocylindraceae</taxon>
        <taxon>Leptocylindrus</taxon>
    </lineage>
</organism>
<dbReference type="InterPro" id="IPR051888">
    <property type="entry name" value="UPF0148_domain"/>
</dbReference>
<reference evidence="2" key="1">
    <citation type="submission" date="2021-01" db="EMBL/GenBank/DDBJ databases">
        <authorList>
            <person name="Corre E."/>
            <person name="Pelletier E."/>
            <person name="Niang G."/>
            <person name="Scheremetjew M."/>
            <person name="Finn R."/>
            <person name="Kale V."/>
            <person name="Holt S."/>
            <person name="Cochrane G."/>
            <person name="Meng A."/>
            <person name="Brown T."/>
            <person name="Cohen L."/>
        </authorList>
    </citation>
    <scope>NUCLEOTIDE SEQUENCE</scope>
    <source>
        <strain evidence="2">B650</strain>
    </source>
</reference>
<evidence type="ECO:0000256" key="1">
    <source>
        <dbReference type="SAM" id="MobiDB-lite"/>
    </source>
</evidence>
<dbReference type="EMBL" id="HBGY01015274">
    <property type="protein sequence ID" value="CAD9579626.1"/>
    <property type="molecule type" value="Transcribed_RNA"/>
</dbReference>
<feature type="region of interest" description="Disordered" evidence="1">
    <location>
        <begin position="102"/>
        <end position="125"/>
    </location>
</feature>
<feature type="region of interest" description="Disordered" evidence="1">
    <location>
        <begin position="1"/>
        <end position="81"/>
    </location>
</feature>
<accession>A0A7S2KKL1</accession>
<gene>
    <name evidence="2" type="ORF">LDAN0321_LOCUS9904</name>
</gene>
<sequence length="592" mass="64890">MLSCGTTKTVVDPEVEPPKKQEEEELKTPARNTTGIGNEQNMSTTGSPTSVMGMATIDISENPIPTTTEAPVEEKKELPKKKKSSSAFSSFFCLSLNDKYTPEDVTTATPAPEPVETLEEKERREQATAEIVRKMMEGWTIMETPCPTCGIPLMSHHQIESTAECPLCGPPPPVPVPEEAPAPVVPVVISGNQVLLSVKEEADDVQSRREKASAEIGNRLLSGWTLVEETKCGECSLPVLQKDGIEECVICGQAKKLTEEEKAKATIEIGKRVLDGWKLTNCPCKTCELPLMRNLSGEDECVKCGKSVQITLDMPSDFDFRDQKALEGLLLQLQRKQKTANVVQGKDNASASKDATAPVQPQQERNPTVSTVDTSLELDESYPGAAEKLREGWTALNNASCDCGCPLMRRNGCRTVYCVNMLCPLSIYQNAIPQVDEEEFAPVSKSRTRSRGSKGVNAPSSSTRGGVKSYTHNVRNKPLLSNPIMEEEDFDIRDCYERNNSKISEFPIGYIATDNNPGMEEASQLSGDTFTRTVTSEAVGAMLTRMDNAKEQLLNPTGKTHAERLRHQKEMAELIQSLASAAERIKSLDSKK</sequence>
<name>A0A7S2KKL1_9STRA</name>
<feature type="compositionally biased region" description="Polar residues" evidence="1">
    <location>
        <begin position="341"/>
        <end position="374"/>
    </location>
</feature>
<feature type="compositionally biased region" description="Low complexity" evidence="1">
    <location>
        <begin position="1"/>
        <end position="12"/>
    </location>
</feature>
<dbReference type="PANTHER" id="PTHR16537">
    <property type="entry name" value="SJOEGREN SYNDROME/SCLERODERMA AUTOANTIGEN 1"/>
    <property type="match status" value="1"/>
</dbReference>
<evidence type="ECO:0000313" key="2">
    <source>
        <dbReference type="EMBL" id="CAD9579626.1"/>
    </source>
</evidence>
<feature type="region of interest" description="Disordered" evidence="1">
    <location>
        <begin position="341"/>
        <end position="377"/>
    </location>
</feature>
<feature type="compositionally biased region" description="Basic and acidic residues" evidence="1">
    <location>
        <begin position="16"/>
        <end position="28"/>
    </location>
</feature>
<proteinExistence type="predicted"/>
<feature type="region of interest" description="Disordered" evidence="1">
    <location>
        <begin position="442"/>
        <end position="470"/>
    </location>
</feature>